<feature type="transmembrane region" description="Helical" evidence="2">
    <location>
        <begin position="123"/>
        <end position="143"/>
    </location>
</feature>
<protein>
    <submittedName>
        <fullName evidence="3">Uncharacterized protein</fullName>
    </submittedName>
</protein>
<dbReference type="PANTHER" id="PTHR33709:SF17">
    <property type="entry name" value="UBIQUITIN-SPECIFIC PROTEASE FAMILY C19-RELATED PROTEIN"/>
    <property type="match status" value="1"/>
</dbReference>
<dbReference type="InterPro" id="IPR040339">
    <property type="entry name" value="At1g16860-like"/>
</dbReference>
<keyword evidence="2" id="KW-0812">Transmembrane</keyword>
<dbReference type="AlphaFoldDB" id="A0A565BY60"/>
<feature type="transmembrane region" description="Helical" evidence="2">
    <location>
        <begin position="149"/>
        <end position="170"/>
    </location>
</feature>
<accession>A0A565BY60</accession>
<dbReference type="EMBL" id="CABITT030000005">
    <property type="protein sequence ID" value="VVB06335.1"/>
    <property type="molecule type" value="Genomic_DNA"/>
</dbReference>
<evidence type="ECO:0000313" key="3">
    <source>
        <dbReference type="EMBL" id="VVB06335.1"/>
    </source>
</evidence>
<keyword evidence="2" id="KW-1133">Transmembrane helix</keyword>
<organism evidence="3 4">
    <name type="scientific">Arabis nemorensis</name>
    <dbReference type="NCBI Taxonomy" id="586526"/>
    <lineage>
        <taxon>Eukaryota</taxon>
        <taxon>Viridiplantae</taxon>
        <taxon>Streptophyta</taxon>
        <taxon>Embryophyta</taxon>
        <taxon>Tracheophyta</taxon>
        <taxon>Spermatophyta</taxon>
        <taxon>Magnoliopsida</taxon>
        <taxon>eudicotyledons</taxon>
        <taxon>Gunneridae</taxon>
        <taxon>Pentapetalae</taxon>
        <taxon>rosids</taxon>
        <taxon>malvids</taxon>
        <taxon>Brassicales</taxon>
        <taxon>Brassicaceae</taxon>
        <taxon>Arabideae</taxon>
        <taxon>Arabis</taxon>
    </lineage>
</organism>
<evidence type="ECO:0000313" key="4">
    <source>
        <dbReference type="Proteomes" id="UP000489600"/>
    </source>
</evidence>
<dbReference type="PANTHER" id="PTHR33709">
    <property type="entry name" value="OSJNBA0035M09.9 PROTEIN"/>
    <property type="match status" value="1"/>
</dbReference>
<proteinExistence type="predicted"/>
<reference evidence="3" key="1">
    <citation type="submission" date="2019-07" db="EMBL/GenBank/DDBJ databases">
        <authorList>
            <person name="Dittberner H."/>
        </authorList>
    </citation>
    <scope>NUCLEOTIDE SEQUENCE [LARGE SCALE GENOMIC DNA]</scope>
</reference>
<comment type="caution">
    <text evidence="3">The sequence shown here is derived from an EMBL/GenBank/DDBJ whole genome shotgun (WGS) entry which is preliminary data.</text>
</comment>
<evidence type="ECO:0000256" key="2">
    <source>
        <dbReference type="SAM" id="Phobius"/>
    </source>
</evidence>
<sequence>MAARAMPYTGGDIKKSSELGRMFDISVPDPTSFQGPASISGSVRSGSQSGPIRKSSRPLSQLQLTGLITSDPLNSSGSRSSCQIDHHLLRSSNSRSTKPKYGSAVTILNPDLVRIRFRVPKPVIWAVLIVAAMGLLVGVFLSVAEKKPLGMVVIAAAIFSAVVVLCGIVFGEEEDCWVSSIIIQMLCSEAPLT</sequence>
<evidence type="ECO:0000256" key="1">
    <source>
        <dbReference type="SAM" id="MobiDB-lite"/>
    </source>
</evidence>
<gene>
    <name evidence="3" type="ORF">ANE_LOCUS16779</name>
</gene>
<keyword evidence="4" id="KW-1185">Reference proteome</keyword>
<keyword evidence="2" id="KW-0472">Membrane</keyword>
<name>A0A565BY60_9BRAS</name>
<dbReference type="OrthoDB" id="1743201at2759"/>
<feature type="region of interest" description="Disordered" evidence="1">
    <location>
        <begin position="25"/>
        <end position="58"/>
    </location>
</feature>
<dbReference type="Proteomes" id="UP000489600">
    <property type="component" value="Unassembled WGS sequence"/>
</dbReference>
<feature type="compositionally biased region" description="Low complexity" evidence="1">
    <location>
        <begin position="38"/>
        <end position="50"/>
    </location>
</feature>